<evidence type="ECO:0000313" key="11">
    <source>
        <dbReference type="EMBL" id="AWU74129.1"/>
    </source>
</evidence>
<dbReference type="VEuPathDB" id="FungiDB:C5L36_0A07310"/>
<dbReference type="CDD" id="cd18577">
    <property type="entry name" value="ABC_6TM_Pgp_ABCB1_D1_like"/>
    <property type="match status" value="1"/>
</dbReference>
<feature type="transmembrane region" description="Helical" evidence="8">
    <location>
        <begin position="795"/>
        <end position="821"/>
    </location>
</feature>
<evidence type="ECO:0000259" key="9">
    <source>
        <dbReference type="PROSITE" id="PS50893"/>
    </source>
</evidence>
<dbReference type="PROSITE" id="PS50893">
    <property type="entry name" value="ABC_TRANSPORTER_2"/>
    <property type="match status" value="2"/>
</dbReference>
<dbReference type="RefSeq" id="XP_029319606.1">
    <property type="nucleotide sequence ID" value="XM_029463746.1"/>
</dbReference>
<dbReference type="STRING" id="4909.A0A2U9QYV1"/>
<feature type="domain" description="ABC transmembrane type-1" evidence="10">
    <location>
        <begin position="105"/>
        <end position="395"/>
    </location>
</feature>
<feature type="transmembrane region" description="Helical" evidence="8">
    <location>
        <begin position="895"/>
        <end position="914"/>
    </location>
</feature>
<dbReference type="PANTHER" id="PTHR43394:SF15">
    <property type="entry name" value="ALPHA-FACTOR-TRANSPORTING ATPASE"/>
    <property type="match status" value="1"/>
</dbReference>
<evidence type="ECO:0000256" key="1">
    <source>
        <dbReference type="ARBA" id="ARBA00004141"/>
    </source>
</evidence>
<dbReference type="Proteomes" id="UP000249293">
    <property type="component" value="Chromosome 1"/>
</dbReference>
<feature type="transmembrane region" description="Helical" evidence="8">
    <location>
        <begin position="373"/>
        <end position="393"/>
    </location>
</feature>
<feature type="domain" description="ABC transporter" evidence="9">
    <location>
        <begin position="1074"/>
        <end position="1285"/>
    </location>
</feature>
<feature type="transmembrane region" description="Helical" evidence="8">
    <location>
        <begin position="100"/>
        <end position="123"/>
    </location>
</feature>
<feature type="region of interest" description="Disordered" evidence="7">
    <location>
        <begin position="43"/>
        <end position="80"/>
    </location>
</feature>
<evidence type="ECO:0000256" key="8">
    <source>
        <dbReference type="SAM" id="Phobius"/>
    </source>
</evidence>
<dbReference type="KEGG" id="pkz:C5L36_0A07310"/>
<dbReference type="InterPro" id="IPR027417">
    <property type="entry name" value="P-loop_NTPase"/>
</dbReference>
<dbReference type="GeneID" id="40381839"/>
<dbReference type="GO" id="GO:0090374">
    <property type="term" value="P:oligopeptide export from mitochondrion"/>
    <property type="evidence" value="ECO:0007669"/>
    <property type="project" value="TreeGrafter"/>
</dbReference>
<name>A0A2U9QYV1_PICKU</name>
<dbReference type="GO" id="GO:0016887">
    <property type="term" value="F:ATP hydrolysis activity"/>
    <property type="evidence" value="ECO:0007669"/>
    <property type="project" value="InterPro"/>
</dbReference>
<keyword evidence="3" id="KW-0547">Nucleotide-binding</keyword>
<sequence>MNKSTDNTPMSLNTGKDSLDSNKQETTSHILFEGKFLDQMAVEDGDVNDDANDDVNDEANGDVNDDANDDVNDDANGDRYENGELLTRNPFYFFEGKDSLLLIPALIANAACAVTDIGSTILINKLFTYLTNFQLGKYSSPVDFVGDITLPSFGILLISLGSTITGWIETSLFTYLGERQQVRCRKRLYESLLYRDLKWFENNKNLDGDLIQLNRSIEEFRSSISEYLSILFKTLFSIISLLAISLYYSWRLTLLIFSVIPIIIITMIIFGNKIDFWAKQEDDSKANAISLLDWNLSSFIWVKIIHSKNLEIGKFITILDNSELTFRKFSIYANLVSSIMKTLALLLFVQSFWFGSYLVRHTRGSGSDIISCFYSCLKLAMTISSLSIIAVIFQKANTSFKKVVKFMMSFEEIEKFNAELIIPKRNLNGDIQLENISFTYPASGMLNLRNLCLKIEPFKTTFIVGKSGSGKSTIASLILKLYNYDHGDILVDGYNLKDLDKSWLRNQITLVEQFPKIFNDTLKNNILLGSPYQDIDSCEVKEAIEFFNFNEVLNFLPDSYQTYIGRTNDRRNKLVQLSGGQEQKLNLIKAKLKDSPILILDESISALDIEQRKLFMKKIADWRQGKTTIIITHELAHINNKDAVYLIDSGEIAEYGMKQELVGLEGRFANLQNHATLQEQNEGEKRESKSLSIELENLDDSDLESSLQNSPFANTNSEKNEQPLINIRAPIWIAYKILTRNIPLKYKLLYILGLFVTLGNAILSPVFSYCFAKLINGLIPQASGTLITTYDLLKWSMIATSAALLIGITDLISQTILEFVAGRLCKILQKHSLAKLLEQNVQFFEYLDSNEVSTLLMNDMRDFRKIFSSNLSRLISSIAISVVCIIWTLTIGWKYALVGFSLSPLFAIFSYIGTKVMQKTEFSYKESIGAAESVVHETRVNIKTITCNNLQAEMTDKFNLKLSVVLDNALKRSISIGFSINFVFLLVGIAQSIMLYYGLKLVSMDGYSLIKMMQIVMMILMSVQFLSELMSSAPGLYRGLRVALKINQLLNIENNCNSGYLTPSFVPFKTNSAIRFQNVNFKYPGSFAQVLRDVTFTIPVGEFTSIVGDSGSGKSTIISLILRLQDAPPDSVHIDGYDITTIKQDHLMAAFGVVSQKAYFINGTVRENLLYGNPRAESLLTDTELVSLLNDLKVNVNLDTVLCNSSNNIMVSGGQGQRIALARAILRKPSILLLDEFTASLDVYTTKQVLDYIKRLGITIVCVTHQQLVMNYSDNIIRIKDGKIV</sequence>
<dbReference type="PROSITE" id="PS50929">
    <property type="entry name" value="ABC_TM1F"/>
    <property type="match status" value="2"/>
</dbReference>
<evidence type="ECO:0000256" key="3">
    <source>
        <dbReference type="ARBA" id="ARBA00022741"/>
    </source>
</evidence>
<evidence type="ECO:0000256" key="5">
    <source>
        <dbReference type="ARBA" id="ARBA00022989"/>
    </source>
</evidence>
<dbReference type="GO" id="GO:0015421">
    <property type="term" value="F:ABC-type oligopeptide transporter activity"/>
    <property type="evidence" value="ECO:0007669"/>
    <property type="project" value="TreeGrafter"/>
</dbReference>
<feature type="compositionally biased region" description="Acidic residues" evidence="7">
    <location>
        <begin position="43"/>
        <end position="75"/>
    </location>
</feature>
<evidence type="ECO:0000259" key="10">
    <source>
        <dbReference type="PROSITE" id="PS50929"/>
    </source>
</evidence>
<feature type="transmembrane region" description="Helical" evidence="8">
    <location>
        <begin position="331"/>
        <end position="353"/>
    </location>
</feature>
<dbReference type="SUPFAM" id="SSF52540">
    <property type="entry name" value="P-loop containing nucleoside triphosphate hydrolases"/>
    <property type="match status" value="2"/>
</dbReference>
<evidence type="ECO:0000256" key="2">
    <source>
        <dbReference type="ARBA" id="ARBA00022692"/>
    </source>
</evidence>
<protein>
    <recommendedName>
        <fullName evidence="13">Alpha-factor-transporting ATPase</fullName>
    </recommendedName>
</protein>
<feature type="transmembrane region" description="Helical" evidence="8">
    <location>
        <begin position="254"/>
        <end position="271"/>
    </location>
</feature>
<feature type="transmembrane region" description="Helical" evidence="8">
    <location>
        <begin position="1009"/>
        <end position="1031"/>
    </location>
</feature>
<feature type="transmembrane region" description="Helical" evidence="8">
    <location>
        <begin position="870"/>
        <end position="889"/>
    </location>
</feature>
<comment type="subcellular location">
    <subcellularLocation>
        <location evidence="1">Membrane</location>
        <topology evidence="1">Multi-pass membrane protein</topology>
    </subcellularLocation>
</comment>
<dbReference type="InterPro" id="IPR003593">
    <property type="entry name" value="AAA+_ATPase"/>
</dbReference>
<dbReference type="Pfam" id="PF00005">
    <property type="entry name" value="ABC_tran"/>
    <property type="match status" value="2"/>
</dbReference>
<feature type="region of interest" description="Disordered" evidence="7">
    <location>
        <begin position="1"/>
        <end position="24"/>
    </location>
</feature>
<dbReference type="GO" id="GO:0005743">
    <property type="term" value="C:mitochondrial inner membrane"/>
    <property type="evidence" value="ECO:0007669"/>
    <property type="project" value="TreeGrafter"/>
</dbReference>
<evidence type="ECO:0000256" key="6">
    <source>
        <dbReference type="ARBA" id="ARBA00023136"/>
    </source>
</evidence>
<feature type="domain" description="ABC transporter" evidence="9">
    <location>
        <begin position="431"/>
        <end position="674"/>
    </location>
</feature>
<dbReference type="Gene3D" id="1.20.1560.10">
    <property type="entry name" value="ABC transporter type 1, transmembrane domain"/>
    <property type="match status" value="1"/>
</dbReference>
<feature type="compositionally biased region" description="Polar residues" evidence="7">
    <location>
        <begin position="1"/>
        <end position="16"/>
    </location>
</feature>
<dbReference type="PANTHER" id="PTHR43394">
    <property type="entry name" value="ATP-DEPENDENT PERMEASE MDL1, MITOCHONDRIAL"/>
    <property type="match status" value="1"/>
</dbReference>
<evidence type="ECO:0008006" key="13">
    <source>
        <dbReference type="Google" id="ProtNLM"/>
    </source>
</evidence>
<dbReference type="GO" id="GO:0005524">
    <property type="term" value="F:ATP binding"/>
    <property type="evidence" value="ECO:0007669"/>
    <property type="project" value="UniProtKB-KW"/>
</dbReference>
<evidence type="ECO:0000313" key="12">
    <source>
        <dbReference type="Proteomes" id="UP000249293"/>
    </source>
</evidence>
<dbReference type="InterPro" id="IPR036640">
    <property type="entry name" value="ABC1_TM_sf"/>
</dbReference>
<dbReference type="SUPFAM" id="SSF90123">
    <property type="entry name" value="ABC transporter transmembrane region"/>
    <property type="match status" value="2"/>
</dbReference>
<dbReference type="CDD" id="cd03228">
    <property type="entry name" value="ABCC_MRP_Like"/>
    <property type="match status" value="1"/>
</dbReference>
<reference evidence="11 12" key="1">
    <citation type="submission" date="2018-06" db="EMBL/GenBank/DDBJ databases">
        <title>Population genomics shows no distinction between pathogenic Candida krusei and environmental Pichia kudriavzevii: One species, four names.</title>
        <authorList>
            <person name="Douglass A.P."/>
            <person name="Offei B."/>
            <person name="Braun-Galleani S."/>
            <person name="Coughlan A.Y."/>
            <person name="Martos A."/>
            <person name="Ortiz-Merino R.A."/>
            <person name="Byrne K.P."/>
            <person name="Wolfe K.H."/>
        </authorList>
    </citation>
    <scope>NUCLEOTIDE SEQUENCE [LARGE SCALE GENOMIC DNA]</scope>
    <source>
        <strain evidence="11 12">CBS573</strain>
    </source>
</reference>
<accession>A0A2U9QYV1</accession>
<dbReference type="SMART" id="SM00382">
    <property type="entry name" value="AAA"/>
    <property type="match status" value="2"/>
</dbReference>
<keyword evidence="2 8" id="KW-0812">Transmembrane</keyword>
<feature type="transmembrane region" description="Helical" evidence="8">
    <location>
        <begin position="748"/>
        <end position="775"/>
    </location>
</feature>
<dbReference type="InterPro" id="IPR011527">
    <property type="entry name" value="ABC1_TM_dom"/>
</dbReference>
<gene>
    <name evidence="11" type="ORF">C5L36_0A07310</name>
</gene>
<dbReference type="CDD" id="cd18578">
    <property type="entry name" value="ABC_6TM_Pgp_ABCB1_D2_like"/>
    <property type="match status" value="1"/>
</dbReference>
<evidence type="ECO:0000256" key="7">
    <source>
        <dbReference type="SAM" id="MobiDB-lite"/>
    </source>
</evidence>
<organism evidence="11 12">
    <name type="scientific">Pichia kudriavzevii</name>
    <name type="common">Yeast</name>
    <name type="synonym">Issatchenkia orientalis</name>
    <dbReference type="NCBI Taxonomy" id="4909"/>
    <lineage>
        <taxon>Eukaryota</taxon>
        <taxon>Fungi</taxon>
        <taxon>Dikarya</taxon>
        <taxon>Ascomycota</taxon>
        <taxon>Saccharomycotina</taxon>
        <taxon>Pichiomycetes</taxon>
        <taxon>Pichiales</taxon>
        <taxon>Pichiaceae</taxon>
        <taxon>Pichia</taxon>
    </lineage>
</organism>
<feature type="transmembrane region" description="Helical" evidence="8">
    <location>
        <begin position="230"/>
        <end position="248"/>
    </location>
</feature>
<feature type="transmembrane region" description="Helical" evidence="8">
    <location>
        <begin position="976"/>
        <end position="997"/>
    </location>
</feature>
<feature type="domain" description="ABC transmembrane type-1" evidence="10">
    <location>
        <begin position="751"/>
        <end position="1038"/>
    </location>
</feature>
<keyword evidence="12" id="KW-1185">Reference proteome</keyword>
<proteinExistence type="predicted"/>
<feature type="transmembrane region" description="Helical" evidence="8">
    <location>
        <begin position="153"/>
        <end position="177"/>
    </location>
</feature>
<keyword evidence="5 8" id="KW-1133">Transmembrane helix</keyword>
<dbReference type="EMBL" id="CP028773">
    <property type="protein sequence ID" value="AWU74129.1"/>
    <property type="molecule type" value="Genomic_DNA"/>
</dbReference>
<evidence type="ECO:0000256" key="4">
    <source>
        <dbReference type="ARBA" id="ARBA00022840"/>
    </source>
</evidence>
<dbReference type="InterPro" id="IPR039421">
    <property type="entry name" value="Type_1_exporter"/>
</dbReference>
<keyword evidence="6 8" id="KW-0472">Membrane</keyword>
<keyword evidence="4" id="KW-0067">ATP-binding</keyword>
<dbReference type="OrthoDB" id="6500128at2759"/>
<dbReference type="InterPro" id="IPR003439">
    <property type="entry name" value="ABC_transporter-like_ATP-bd"/>
</dbReference>
<dbReference type="Pfam" id="PF00664">
    <property type="entry name" value="ABC_membrane"/>
    <property type="match status" value="2"/>
</dbReference>
<dbReference type="Gene3D" id="3.40.50.300">
    <property type="entry name" value="P-loop containing nucleotide triphosphate hydrolases"/>
    <property type="match status" value="2"/>
</dbReference>